<name>A0ABS8WZS8_DATST</name>
<evidence type="ECO:0000313" key="1">
    <source>
        <dbReference type="EMBL" id="MCE3217164.1"/>
    </source>
</evidence>
<reference evidence="1 2" key="1">
    <citation type="journal article" date="2021" name="BMC Genomics">
        <title>Datura genome reveals duplications of psychoactive alkaloid biosynthetic genes and high mutation rate following tissue culture.</title>
        <authorList>
            <person name="Rajewski A."/>
            <person name="Carter-House D."/>
            <person name="Stajich J."/>
            <person name="Litt A."/>
        </authorList>
    </citation>
    <scope>NUCLEOTIDE SEQUENCE [LARGE SCALE GENOMIC DNA]</scope>
    <source>
        <strain evidence="1">AR-01</strain>
    </source>
</reference>
<keyword evidence="2" id="KW-1185">Reference proteome</keyword>
<dbReference type="PANTHER" id="PTHR44013">
    <property type="entry name" value="ZINC-TYPE ALCOHOL DEHYDROGENASE-LIKE PROTEIN C16A3.02C"/>
    <property type="match status" value="1"/>
</dbReference>
<protein>
    <submittedName>
        <fullName evidence="1">Uncharacterized protein</fullName>
    </submittedName>
</protein>
<dbReference type="InterPro" id="IPR011032">
    <property type="entry name" value="GroES-like_sf"/>
</dbReference>
<dbReference type="Gene3D" id="3.90.180.10">
    <property type="entry name" value="Medium-chain alcohol dehydrogenases, catalytic domain"/>
    <property type="match status" value="1"/>
</dbReference>
<gene>
    <name evidence="1" type="ORF">HAX54_010719</name>
</gene>
<evidence type="ECO:0000313" key="2">
    <source>
        <dbReference type="Proteomes" id="UP000823775"/>
    </source>
</evidence>
<organism evidence="1 2">
    <name type="scientific">Datura stramonium</name>
    <name type="common">Jimsonweed</name>
    <name type="synonym">Common thornapple</name>
    <dbReference type="NCBI Taxonomy" id="4076"/>
    <lineage>
        <taxon>Eukaryota</taxon>
        <taxon>Viridiplantae</taxon>
        <taxon>Streptophyta</taxon>
        <taxon>Embryophyta</taxon>
        <taxon>Tracheophyta</taxon>
        <taxon>Spermatophyta</taxon>
        <taxon>Magnoliopsida</taxon>
        <taxon>eudicotyledons</taxon>
        <taxon>Gunneridae</taxon>
        <taxon>Pentapetalae</taxon>
        <taxon>asterids</taxon>
        <taxon>lamiids</taxon>
        <taxon>Solanales</taxon>
        <taxon>Solanaceae</taxon>
        <taxon>Solanoideae</taxon>
        <taxon>Datureae</taxon>
        <taxon>Datura</taxon>
    </lineage>
</organism>
<accession>A0ABS8WZS8</accession>
<dbReference type="Proteomes" id="UP000823775">
    <property type="component" value="Unassembled WGS sequence"/>
</dbReference>
<proteinExistence type="predicted"/>
<dbReference type="InterPro" id="IPR052733">
    <property type="entry name" value="Chloroplast_QOR"/>
</dbReference>
<feature type="non-terminal residue" evidence="1">
    <location>
        <position position="1"/>
    </location>
</feature>
<comment type="caution">
    <text evidence="1">The sequence shown here is derived from an EMBL/GenBank/DDBJ whole genome shotgun (WGS) entry which is preliminary data.</text>
</comment>
<dbReference type="EMBL" id="JACEIK010015970">
    <property type="protein sequence ID" value="MCE3217164.1"/>
    <property type="molecule type" value="Genomic_DNA"/>
</dbReference>
<dbReference type="PANTHER" id="PTHR44013:SF14">
    <property type="entry name" value="QUINONE-OXIDOREDUCTASE HOMOLOG, CHLOROPLASTIC"/>
    <property type="match status" value="1"/>
</dbReference>
<dbReference type="SUPFAM" id="SSF50129">
    <property type="entry name" value="GroES-like"/>
    <property type="match status" value="1"/>
</dbReference>
<sequence>GTDVAREVVDVGSSIGGGLAGYAVAMERLTVARPEEVSAAEGVGLPIAALTAHKALVDVAGIKLEGSGQP</sequence>
<dbReference type="Gene3D" id="3.40.50.720">
    <property type="entry name" value="NAD(P)-binding Rossmann-like Domain"/>
    <property type="match status" value="1"/>
</dbReference>